<dbReference type="NCBIfam" id="TIGR00614">
    <property type="entry name" value="recQ_fam"/>
    <property type="match status" value="1"/>
</dbReference>
<dbReference type="GO" id="GO:0006310">
    <property type="term" value="P:DNA recombination"/>
    <property type="evidence" value="ECO:0007669"/>
    <property type="project" value="InterPro"/>
</dbReference>
<dbReference type="InterPro" id="IPR032284">
    <property type="entry name" value="RecQ_Zn-bd"/>
</dbReference>
<sequence length="503" mass="58371">MKLEDVLQKHFNYSSFRIGQKEIISSILDGKHTIAMLPTGTGKSLCYQLPGYLLKGKIVIVSPLLSLMQDQVEQMMMNGEKRVIALNSFLSHEEKYQALHQLSKYKFIFLSPEMLRSDQVMNKLKEIGIDLFVIDEAHCISQWGYDFRPDYNKLGEIRERLGSPLTLALTATATPEVKDDIITSLKIGEWEEFIYSVDRPNISLIVESIRTYKEKTERLVELITSLEGPGIIYFSSKKLSEQMVSLFKERGFSKVAAYHGGLEQETRILIQQQFIQGQLDVICATSAFGMGINKDNIRYVIHFHMPLQLESYLQEIGRAGRDGKQSLALLLYSPGDEQLPNQLVEGELPSDAQLDWLYKWLMEHREALNNLSLFESEIKRVSGFTDNQWRMVEAFLQCNNGAHIEKTIDQLKKFINERMLIKLNKIQEMYRWTQLTECRRKKILNYFNEEKTIEMKNCCDCCGVDYSEFYSFITKEPSIKIESSFHWKNHLAEILLSERKNEE</sequence>
<dbReference type="RefSeq" id="WP_057771391.1">
    <property type="nucleotide sequence ID" value="NZ_CP042593.1"/>
</dbReference>
<evidence type="ECO:0000256" key="6">
    <source>
        <dbReference type="ARBA" id="ARBA00044550"/>
    </source>
</evidence>
<dbReference type="GO" id="GO:0005524">
    <property type="term" value="F:ATP binding"/>
    <property type="evidence" value="ECO:0007669"/>
    <property type="project" value="UniProtKB-KW"/>
</dbReference>
<gene>
    <name evidence="9" type="ORF">FSZ17_15135</name>
</gene>
<dbReference type="FunFam" id="3.40.50.300:FF:001363">
    <property type="entry name" value="ATP-dependent DNA helicase RecQ"/>
    <property type="match status" value="1"/>
</dbReference>
<evidence type="ECO:0000256" key="3">
    <source>
        <dbReference type="ARBA" id="ARBA00022806"/>
    </source>
</evidence>
<evidence type="ECO:0000259" key="7">
    <source>
        <dbReference type="PROSITE" id="PS51192"/>
    </source>
</evidence>
<dbReference type="SUPFAM" id="SSF52540">
    <property type="entry name" value="P-loop containing nucleoside triphosphate hydrolases"/>
    <property type="match status" value="1"/>
</dbReference>
<dbReference type="PANTHER" id="PTHR13710:SF84">
    <property type="entry name" value="ATP-DEPENDENT DNA HELICASE RECS-RELATED"/>
    <property type="match status" value="1"/>
</dbReference>
<organism evidence="9 10">
    <name type="scientific">Cytobacillus dafuensis</name>
    <name type="common">Bacillus dafuensis</name>
    <dbReference type="NCBI Taxonomy" id="1742359"/>
    <lineage>
        <taxon>Bacteria</taxon>
        <taxon>Bacillati</taxon>
        <taxon>Bacillota</taxon>
        <taxon>Bacilli</taxon>
        <taxon>Bacillales</taxon>
        <taxon>Bacillaceae</taxon>
        <taxon>Cytobacillus</taxon>
    </lineage>
</organism>
<dbReference type="SMART" id="SM00490">
    <property type="entry name" value="HELICc"/>
    <property type="match status" value="1"/>
</dbReference>
<dbReference type="STRING" id="1742359.GCA_001439625_02105"/>
<reference evidence="10" key="1">
    <citation type="submission" date="2019-08" db="EMBL/GenBank/DDBJ databases">
        <authorList>
            <person name="Zheng X."/>
        </authorList>
    </citation>
    <scope>NUCLEOTIDE SEQUENCE [LARGE SCALE GENOMIC DNA]</scope>
    <source>
        <strain evidence="10">FJAT-25496</strain>
    </source>
</reference>
<dbReference type="PROSITE" id="PS51194">
    <property type="entry name" value="HELICASE_CTER"/>
    <property type="match status" value="1"/>
</dbReference>
<evidence type="ECO:0000259" key="8">
    <source>
        <dbReference type="PROSITE" id="PS51194"/>
    </source>
</evidence>
<dbReference type="InterPro" id="IPR014001">
    <property type="entry name" value="Helicase_ATP-bd"/>
</dbReference>
<feature type="domain" description="Helicase ATP-binding" evidence="7">
    <location>
        <begin position="24"/>
        <end position="191"/>
    </location>
</feature>
<evidence type="ECO:0000256" key="1">
    <source>
        <dbReference type="ARBA" id="ARBA00022741"/>
    </source>
</evidence>
<dbReference type="Pfam" id="PF16124">
    <property type="entry name" value="RecQ_Zn_bind"/>
    <property type="match status" value="1"/>
</dbReference>
<dbReference type="GO" id="GO:0043590">
    <property type="term" value="C:bacterial nucleoid"/>
    <property type="evidence" value="ECO:0007669"/>
    <property type="project" value="TreeGrafter"/>
</dbReference>
<dbReference type="PROSITE" id="PS51192">
    <property type="entry name" value="HELICASE_ATP_BIND_1"/>
    <property type="match status" value="1"/>
</dbReference>
<feature type="domain" description="Helicase C-terminal" evidence="8">
    <location>
        <begin position="218"/>
        <end position="365"/>
    </location>
</feature>
<keyword evidence="2" id="KW-0378">Hydrolase</keyword>
<dbReference type="InterPro" id="IPR011545">
    <property type="entry name" value="DEAD/DEAH_box_helicase_dom"/>
</dbReference>
<dbReference type="SMART" id="SM00487">
    <property type="entry name" value="DEXDc"/>
    <property type="match status" value="1"/>
</dbReference>
<dbReference type="GO" id="GO:0009378">
    <property type="term" value="F:four-way junction helicase activity"/>
    <property type="evidence" value="ECO:0007669"/>
    <property type="project" value="TreeGrafter"/>
</dbReference>
<name>A0A5B8Z693_CYTDA</name>
<accession>A0A5B8Z693</accession>
<keyword evidence="1" id="KW-0547">Nucleotide-binding</keyword>
<dbReference type="Pfam" id="PF00271">
    <property type="entry name" value="Helicase_C"/>
    <property type="match status" value="1"/>
</dbReference>
<dbReference type="CDD" id="cd17920">
    <property type="entry name" value="DEXHc_RecQ"/>
    <property type="match status" value="1"/>
</dbReference>
<dbReference type="Pfam" id="PF00270">
    <property type="entry name" value="DEAD"/>
    <property type="match status" value="1"/>
</dbReference>
<dbReference type="GO" id="GO:0003676">
    <property type="term" value="F:nucleic acid binding"/>
    <property type="evidence" value="ECO:0007669"/>
    <property type="project" value="InterPro"/>
</dbReference>
<keyword evidence="10" id="KW-1185">Reference proteome</keyword>
<evidence type="ECO:0000256" key="2">
    <source>
        <dbReference type="ARBA" id="ARBA00022801"/>
    </source>
</evidence>
<dbReference type="PANTHER" id="PTHR13710">
    <property type="entry name" value="DNA HELICASE RECQ FAMILY MEMBER"/>
    <property type="match status" value="1"/>
</dbReference>
<proteinExistence type="predicted"/>
<dbReference type="InterPro" id="IPR027417">
    <property type="entry name" value="P-loop_NTPase"/>
</dbReference>
<dbReference type="Proteomes" id="UP000321555">
    <property type="component" value="Chromosome"/>
</dbReference>
<dbReference type="GO" id="GO:0043138">
    <property type="term" value="F:3'-5' DNA helicase activity"/>
    <property type="evidence" value="ECO:0007669"/>
    <property type="project" value="TreeGrafter"/>
</dbReference>
<dbReference type="GO" id="GO:0030894">
    <property type="term" value="C:replisome"/>
    <property type="evidence" value="ECO:0007669"/>
    <property type="project" value="TreeGrafter"/>
</dbReference>
<keyword evidence="4" id="KW-0067">ATP-binding</keyword>
<evidence type="ECO:0000256" key="5">
    <source>
        <dbReference type="ARBA" id="ARBA00044535"/>
    </source>
</evidence>
<dbReference type="InterPro" id="IPR001650">
    <property type="entry name" value="Helicase_C-like"/>
</dbReference>
<dbReference type="KEGG" id="bda:FSZ17_15135"/>
<keyword evidence="3 9" id="KW-0347">Helicase</keyword>
<dbReference type="OrthoDB" id="9763310at2"/>
<protein>
    <recommendedName>
        <fullName evidence="5">ATP-dependent DNA helicase RecQ</fullName>
    </recommendedName>
    <alternativeName>
        <fullName evidence="6">DNA 3'-5' helicase RecQ</fullName>
    </alternativeName>
</protein>
<evidence type="ECO:0000313" key="9">
    <source>
        <dbReference type="EMBL" id="QED48468.1"/>
    </source>
</evidence>
<dbReference type="AlphaFoldDB" id="A0A5B8Z693"/>
<dbReference type="GO" id="GO:0005737">
    <property type="term" value="C:cytoplasm"/>
    <property type="evidence" value="ECO:0007669"/>
    <property type="project" value="TreeGrafter"/>
</dbReference>
<dbReference type="Gene3D" id="3.40.50.300">
    <property type="entry name" value="P-loop containing nucleotide triphosphate hydrolases"/>
    <property type="match status" value="2"/>
</dbReference>
<dbReference type="EMBL" id="CP042593">
    <property type="protein sequence ID" value="QED48468.1"/>
    <property type="molecule type" value="Genomic_DNA"/>
</dbReference>
<evidence type="ECO:0000256" key="4">
    <source>
        <dbReference type="ARBA" id="ARBA00022840"/>
    </source>
</evidence>
<dbReference type="InterPro" id="IPR004589">
    <property type="entry name" value="DNA_helicase_ATP-dep_RecQ"/>
</dbReference>
<dbReference type="GO" id="GO:0016787">
    <property type="term" value="F:hydrolase activity"/>
    <property type="evidence" value="ECO:0007669"/>
    <property type="project" value="UniProtKB-KW"/>
</dbReference>
<dbReference type="GO" id="GO:0006281">
    <property type="term" value="P:DNA repair"/>
    <property type="evidence" value="ECO:0007669"/>
    <property type="project" value="TreeGrafter"/>
</dbReference>
<evidence type="ECO:0000313" key="10">
    <source>
        <dbReference type="Proteomes" id="UP000321555"/>
    </source>
</evidence>